<evidence type="ECO:0000256" key="8">
    <source>
        <dbReference type="ARBA" id="ARBA00038436"/>
    </source>
</evidence>
<dbReference type="PANTHER" id="PTHR35011:SF4">
    <property type="entry name" value="SLL1102 PROTEIN"/>
    <property type="match status" value="1"/>
</dbReference>
<feature type="transmembrane region" description="Helical" evidence="9">
    <location>
        <begin position="154"/>
        <end position="173"/>
    </location>
</feature>
<dbReference type="GO" id="GO:0022857">
    <property type="term" value="F:transmembrane transporter activity"/>
    <property type="evidence" value="ECO:0007669"/>
    <property type="project" value="UniProtKB-UniRule"/>
</dbReference>
<evidence type="ECO:0000256" key="1">
    <source>
        <dbReference type="ARBA" id="ARBA00004429"/>
    </source>
</evidence>
<reference evidence="12 13" key="2">
    <citation type="submission" date="2016-02" db="EMBL/GenBank/DDBJ databases">
        <authorList>
            <person name="Wen L."/>
            <person name="He K."/>
            <person name="Yang H."/>
        </authorList>
    </citation>
    <scope>NUCLEOTIDE SEQUENCE [LARGE SCALE GENOMIC DNA]</scope>
    <source>
        <strain evidence="12 13">AGD 8-3</strain>
    </source>
</reference>
<dbReference type="STRING" id="507626.LOKO_03367"/>
<keyword evidence="5 9" id="KW-0812">Transmembrane</keyword>
<comment type="function">
    <text evidence="9">Part of the tripartite ATP-independent periplasmic (TRAP) transport system.</text>
</comment>
<keyword evidence="13" id="KW-1185">Reference proteome</keyword>
<dbReference type="AlphaFoldDB" id="A0A120JWS1"/>
<keyword evidence="3" id="KW-1003">Cell membrane</keyword>
<dbReference type="InterPro" id="IPR055348">
    <property type="entry name" value="DctQ"/>
</dbReference>
<gene>
    <name evidence="12" type="ORF">LOKO_03367</name>
</gene>
<dbReference type="GO" id="GO:0005886">
    <property type="term" value="C:plasma membrane"/>
    <property type="evidence" value="ECO:0007669"/>
    <property type="project" value="UniProtKB-SubCell"/>
</dbReference>
<feature type="compositionally biased region" description="Basic and acidic residues" evidence="10">
    <location>
        <begin position="1"/>
        <end position="10"/>
    </location>
</feature>
<organism evidence="12 13">
    <name type="scientific">Halomonas chromatireducens</name>
    <dbReference type="NCBI Taxonomy" id="507626"/>
    <lineage>
        <taxon>Bacteria</taxon>
        <taxon>Pseudomonadati</taxon>
        <taxon>Pseudomonadota</taxon>
        <taxon>Gammaproteobacteria</taxon>
        <taxon>Oceanospirillales</taxon>
        <taxon>Halomonadaceae</taxon>
        <taxon>Halomonas</taxon>
    </lineage>
</organism>
<dbReference type="OrthoDB" id="9795655at2"/>
<dbReference type="KEGG" id="hco:LOKO_03367"/>
<evidence type="ECO:0000256" key="3">
    <source>
        <dbReference type="ARBA" id="ARBA00022475"/>
    </source>
</evidence>
<dbReference type="Proteomes" id="UP000063387">
    <property type="component" value="Chromosome"/>
</dbReference>
<feature type="domain" description="Tripartite ATP-independent periplasmic transporters DctQ component" evidence="11">
    <location>
        <begin position="49"/>
        <end position="179"/>
    </location>
</feature>
<protein>
    <recommendedName>
        <fullName evidence="9">TRAP transporter small permease protein</fullName>
    </recommendedName>
</protein>
<comment type="subunit">
    <text evidence="9">The complex comprises the extracytoplasmic solute receptor protein and the two transmembrane proteins.</text>
</comment>
<evidence type="ECO:0000313" key="13">
    <source>
        <dbReference type="Proteomes" id="UP000063387"/>
    </source>
</evidence>
<keyword evidence="6 9" id="KW-1133">Transmembrane helix</keyword>
<dbReference type="PATRIC" id="fig|507626.3.peg.3369"/>
<evidence type="ECO:0000256" key="4">
    <source>
        <dbReference type="ARBA" id="ARBA00022519"/>
    </source>
</evidence>
<evidence type="ECO:0000256" key="5">
    <source>
        <dbReference type="ARBA" id="ARBA00022692"/>
    </source>
</evidence>
<feature type="region of interest" description="Disordered" evidence="10">
    <location>
        <begin position="1"/>
        <end position="22"/>
    </location>
</feature>
<keyword evidence="4 9" id="KW-0997">Cell inner membrane</keyword>
<evidence type="ECO:0000259" key="11">
    <source>
        <dbReference type="Pfam" id="PF04290"/>
    </source>
</evidence>
<comment type="subcellular location">
    <subcellularLocation>
        <location evidence="1 9">Cell inner membrane</location>
        <topology evidence="1 9">Multi-pass membrane protein</topology>
    </subcellularLocation>
</comment>
<dbReference type="RefSeq" id="WP_066451792.1">
    <property type="nucleotide sequence ID" value="NZ_CP014226.1"/>
</dbReference>
<accession>A0A120JWS1</accession>
<dbReference type="InterPro" id="IPR007387">
    <property type="entry name" value="TRAP_DctQ"/>
</dbReference>
<evidence type="ECO:0000313" key="12">
    <source>
        <dbReference type="EMBL" id="AMD02411.1"/>
    </source>
</evidence>
<reference evidence="12 13" key="1">
    <citation type="journal article" date="2016" name="Genome Announc.">
        <title>Draft Genome Sequence of 'Halomonas chromatireducens' Strain AGD 8-3, a Haloalkaliphilic Chromate- and Selenite-Reducing Gammaproteobacterium.</title>
        <authorList>
            <person name="Sharko F.S."/>
            <person name="Shapovalova A.A."/>
            <person name="Tsygankova S.V."/>
            <person name="Komova A.V."/>
            <person name="Boulygina E.S."/>
            <person name="Teslyuk A.B."/>
            <person name="Gotovtsev P.M."/>
            <person name="Namsaraev Z.B."/>
            <person name="Khijniak T.V."/>
            <person name="Nedoluzhko A.V."/>
            <person name="Vasilov R.G."/>
        </authorList>
    </citation>
    <scope>NUCLEOTIDE SEQUENCE [LARGE SCALE GENOMIC DNA]</scope>
    <source>
        <strain evidence="12 13">AGD 8-3</strain>
    </source>
</reference>
<feature type="transmembrane region" description="Helical" evidence="9">
    <location>
        <begin position="43"/>
        <end position="62"/>
    </location>
</feature>
<proteinExistence type="inferred from homology"/>
<dbReference type="EMBL" id="CP014226">
    <property type="protein sequence ID" value="AMD02411.1"/>
    <property type="molecule type" value="Genomic_DNA"/>
</dbReference>
<name>A0A120JWS1_9GAMM</name>
<keyword evidence="7 9" id="KW-0472">Membrane</keyword>
<comment type="similarity">
    <text evidence="8 9">Belongs to the TRAP transporter small permease family.</text>
</comment>
<evidence type="ECO:0000256" key="2">
    <source>
        <dbReference type="ARBA" id="ARBA00022448"/>
    </source>
</evidence>
<evidence type="ECO:0000256" key="9">
    <source>
        <dbReference type="RuleBase" id="RU369079"/>
    </source>
</evidence>
<feature type="transmembrane region" description="Helical" evidence="9">
    <location>
        <begin position="74"/>
        <end position="90"/>
    </location>
</feature>
<evidence type="ECO:0000256" key="6">
    <source>
        <dbReference type="ARBA" id="ARBA00022989"/>
    </source>
</evidence>
<feature type="transmembrane region" description="Helical" evidence="9">
    <location>
        <begin position="110"/>
        <end position="133"/>
    </location>
</feature>
<sequence length="200" mass="22829">MSTPHADHESVNSPHPQPQALPTNRLSHTLDTAIAVIGKTLSWLWIATLAVVLTNVFSRFILGRGSIALEEMSWHLFGATMILTLSYAVVTDDHVRVDVLRERFSLRFQAWVELLGIVLLMLPILYFMIDNLIEYAYRSFTRGERSQAPSGLPYRFIIKSTLPIGMALIAIALSSRALRCCTYLFRFPRELHLRRPTDFR</sequence>
<evidence type="ECO:0000256" key="7">
    <source>
        <dbReference type="ARBA" id="ARBA00023136"/>
    </source>
</evidence>
<keyword evidence="2 9" id="KW-0813">Transport</keyword>
<dbReference type="Pfam" id="PF04290">
    <property type="entry name" value="DctQ"/>
    <property type="match status" value="1"/>
</dbReference>
<evidence type="ECO:0000256" key="10">
    <source>
        <dbReference type="SAM" id="MobiDB-lite"/>
    </source>
</evidence>
<dbReference type="PANTHER" id="PTHR35011">
    <property type="entry name" value="2,3-DIKETO-L-GULONATE TRAP TRANSPORTER SMALL PERMEASE PROTEIN YIAM"/>
    <property type="match status" value="1"/>
</dbReference>